<dbReference type="PANTHER" id="PTHR40457:SF1">
    <property type="entry name" value="PHOSPHOLIPASE A1"/>
    <property type="match status" value="1"/>
</dbReference>
<keyword evidence="13 19" id="KW-0106">Calcium</keyword>
<organism evidence="21">
    <name type="scientific">Sedimenticola thiotaurini</name>
    <dbReference type="NCBI Taxonomy" id="1543721"/>
    <lineage>
        <taxon>Bacteria</taxon>
        <taxon>Pseudomonadati</taxon>
        <taxon>Pseudomonadota</taxon>
        <taxon>Gammaproteobacteria</taxon>
        <taxon>Chromatiales</taxon>
        <taxon>Sedimenticolaceae</taxon>
        <taxon>Sedimenticola</taxon>
    </lineage>
</organism>
<keyword evidence="12 20" id="KW-0378">Hydrolase</keyword>
<evidence type="ECO:0000256" key="3">
    <source>
        <dbReference type="ARBA" id="ARBA00010525"/>
    </source>
</evidence>
<feature type="binding site" description="in dimeric form" evidence="19">
    <location>
        <position position="260"/>
    </location>
    <ligand>
        <name>Ca(2+)</name>
        <dbReference type="ChEBI" id="CHEBI:29108"/>
        <label>1</label>
    </ligand>
</feature>
<sequence>MKGERKRVTNGLASIGGRLVAGLLLVLPLGSGTAIAATPSGAPPSNSYEECLLDGLANVSDEITVGELKRRCRQQPGTIVPKSAVVKRLEEEKQAEELSFVITPHHPNYIIAAYNTADPNMGPFQEAFPGEEFSFQDTELKFQLSLKFLLWNDMFGSSGDLYAAYTNRSFWQAFNKDISSPFRETNHEPEAWVQFDTDWNLLGLTNRLVAVGINHQSNGQAGPLSRSWNRVFAQFVLERDNLYFSVKPWWRIPESRSDDDNPDITDYLGNFEFQGVYKLGRHNFGLMVRNNLDSDNKGAIQLDWSFPLIQRLRGYVQWFNGYGESMIDYDHYVNSIGIGVQLSDRL</sequence>
<dbReference type="PANTHER" id="PTHR40457">
    <property type="entry name" value="PHOSPHOLIPASE A1"/>
    <property type="match status" value="1"/>
</dbReference>
<evidence type="ECO:0000256" key="2">
    <source>
        <dbReference type="ARBA" id="ARBA00001604"/>
    </source>
</evidence>
<evidence type="ECO:0000256" key="7">
    <source>
        <dbReference type="ARBA" id="ARBA00021726"/>
    </source>
</evidence>
<evidence type="ECO:0000256" key="6">
    <source>
        <dbReference type="ARBA" id="ARBA00013278"/>
    </source>
</evidence>
<dbReference type="EMBL" id="DRKP01000092">
    <property type="protein sequence ID" value="HEB96375.1"/>
    <property type="molecule type" value="Genomic_DNA"/>
</dbReference>
<reference evidence="21" key="1">
    <citation type="journal article" date="2020" name="mSystems">
        <title>Genome- and Community-Level Interaction Insights into Carbon Utilization and Element Cycling Functions of Hydrothermarchaeota in Hydrothermal Sediment.</title>
        <authorList>
            <person name="Zhou Z."/>
            <person name="Liu Y."/>
            <person name="Xu W."/>
            <person name="Pan J."/>
            <person name="Luo Z.H."/>
            <person name="Li M."/>
        </authorList>
    </citation>
    <scope>NUCLEOTIDE SEQUENCE [LARGE SCALE GENOMIC DNA]</scope>
    <source>
        <strain evidence="21">HyVt-443</strain>
    </source>
</reference>
<comment type="subcellular location">
    <subcellularLocation>
        <location evidence="20">Cell outer membrane</location>
        <topology evidence="20">Multi-pass membrane protein</topology>
    </subcellularLocation>
    <text evidence="20">One of the very few enzymes located there.</text>
</comment>
<evidence type="ECO:0000256" key="9">
    <source>
        <dbReference type="ARBA" id="ARBA00022692"/>
    </source>
</evidence>
<comment type="caution">
    <text evidence="21">The sequence shown here is derived from an EMBL/GenBank/DDBJ whole genome shotgun (WGS) entry which is preliminary data.</text>
</comment>
<comment type="function">
    <text evidence="20">Hydrolysis of phosphatidylcholine with phospholipase A2 (EC 3.1.1.4) and phospholipase A1 (EC 3.1.1.32) activities.</text>
</comment>
<gene>
    <name evidence="21" type="ORF">ENI96_08080</name>
</gene>
<evidence type="ECO:0000256" key="17">
    <source>
        <dbReference type="ARBA" id="ARBA00023237"/>
    </source>
</evidence>
<feature type="active site" description="Nucleophile" evidence="18">
    <location>
        <position position="217"/>
    </location>
</feature>
<dbReference type="SUPFAM" id="SSF56931">
    <property type="entry name" value="Outer membrane phospholipase A (OMPLA)"/>
    <property type="match status" value="1"/>
</dbReference>
<dbReference type="Gene3D" id="2.40.230.10">
    <property type="entry name" value="Phospholipase A1"/>
    <property type="match status" value="1"/>
</dbReference>
<dbReference type="GO" id="GO:0008970">
    <property type="term" value="F:phospholipase A1 activity"/>
    <property type="evidence" value="ECO:0007669"/>
    <property type="project" value="UniProtKB-EC"/>
</dbReference>
<feature type="binding site" description="in dimeric form" evidence="19">
    <location>
        <position position="225"/>
    </location>
    <ligand>
        <name>Ca(2+)</name>
        <dbReference type="ChEBI" id="CHEBI:29108"/>
        <label>1</label>
    </ligand>
</feature>
<keyword evidence="11" id="KW-0732">Signal</keyword>
<keyword evidence="8" id="KW-1134">Transmembrane beta strand</keyword>
<keyword evidence="15 20" id="KW-0443">Lipid metabolism</keyword>
<dbReference type="GO" id="GO:0004623">
    <property type="term" value="F:phospholipase A2 activity"/>
    <property type="evidence" value="ECO:0007669"/>
    <property type="project" value="UniProtKB-EC"/>
</dbReference>
<evidence type="ECO:0000256" key="12">
    <source>
        <dbReference type="ARBA" id="ARBA00022801"/>
    </source>
</evidence>
<evidence type="ECO:0000256" key="1">
    <source>
        <dbReference type="ARBA" id="ARBA00000111"/>
    </source>
</evidence>
<evidence type="ECO:0000256" key="8">
    <source>
        <dbReference type="ARBA" id="ARBA00022452"/>
    </source>
</evidence>
<proteinExistence type="inferred from homology"/>
<evidence type="ECO:0000256" key="20">
    <source>
        <dbReference type="RuleBase" id="RU366027"/>
    </source>
</evidence>
<keyword evidence="14 20" id="KW-0442">Lipid degradation</keyword>
<evidence type="ECO:0000256" key="18">
    <source>
        <dbReference type="PIRSR" id="PIRSR603187-1"/>
    </source>
</evidence>
<dbReference type="EC" id="3.1.1.32" evidence="5 20"/>
<dbReference type="GO" id="GO:0016042">
    <property type="term" value="P:lipid catabolic process"/>
    <property type="evidence" value="ECO:0007669"/>
    <property type="project" value="UniProtKB-KW"/>
</dbReference>
<keyword evidence="10 19" id="KW-0479">Metal-binding</keyword>
<evidence type="ECO:0000256" key="14">
    <source>
        <dbReference type="ARBA" id="ARBA00022963"/>
    </source>
</evidence>
<dbReference type="CDD" id="cd00541">
    <property type="entry name" value="OMPLA"/>
    <property type="match status" value="1"/>
</dbReference>
<evidence type="ECO:0000313" key="21">
    <source>
        <dbReference type="EMBL" id="HEB96375.1"/>
    </source>
</evidence>
<dbReference type="InterPro" id="IPR003187">
    <property type="entry name" value="PLipase_A1"/>
</dbReference>
<comment type="catalytic activity">
    <reaction evidence="1 20">
        <text>a 1,2-diacyl-sn-glycero-3-phosphocholine + H2O = a 2-acyl-sn-glycero-3-phosphocholine + a fatty acid + H(+)</text>
        <dbReference type="Rhea" id="RHEA:18689"/>
        <dbReference type="ChEBI" id="CHEBI:15377"/>
        <dbReference type="ChEBI" id="CHEBI:15378"/>
        <dbReference type="ChEBI" id="CHEBI:28868"/>
        <dbReference type="ChEBI" id="CHEBI:57643"/>
        <dbReference type="ChEBI" id="CHEBI:57875"/>
        <dbReference type="EC" id="3.1.1.32"/>
    </reaction>
</comment>
<evidence type="ECO:0000256" key="4">
    <source>
        <dbReference type="ARBA" id="ARBA00011702"/>
    </source>
</evidence>
<comment type="catalytic activity">
    <reaction evidence="2 20">
        <text>a 1,2-diacyl-sn-glycero-3-phosphocholine + H2O = a 1-acyl-sn-glycero-3-phosphocholine + a fatty acid + H(+)</text>
        <dbReference type="Rhea" id="RHEA:15801"/>
        <dbReference type="ChEBI" id="CHEBI:15377"/>
        <dbReference type="ChEBI" id="CHEBI:15378"/>
        <dbReference type="ChEBI" id="CHEBI:28868"/>
        <dbReference type="ChEBI" id="CHEBI:57643"/>
        <dbReference type="ChEBI" id="CHEBI:58168"/>
        <dbReference type="EC" id="3.1.1.4"/>
    </reaction>
</comment>
<keyword evidence="16" id="KW-0472">Membrane</keyword>
<comment type="cofactor">
    <cofactor evidence="20">
        <name>Ca(2+)</name>
        <dbReference type="ChEBI" id="CHEBI:29108"/>
    </cofactor>
    <text evidence="20">Binds 1 Ca(2+) ion per monomer. In the dimeric form the Ca(2+) is bound by different amino acids with binding of each Ca(2+) shared with ligands coming from each monomer. The Ca(2+) ion may have a role in catalysis.</text>
</comment>
<feature type="binding site" description="in dimeric form" evidence="19">
    <location>
        <position position="179"/>
    </location>
    <ligand>
        <name>Ca(2+)</name>
        <dbReference type="ChEBI" id="CHEBI:29108"/>
        <label>1</label>
    </ligand>
</feature>
<comment type="subunit">
    <text evidence="4 20">Homodimer; dimerization is reversible, and the dimeric form is the active one.</text>
</comment>
<dbReference type="EC" id="3.1.1.4" evidence="6 20"/>
<evidence type="ECO:0000256" key="5">
    <source>
        <dbReference type="ARBA" id="ARBA00013179"/>
    </source>
</evidence>
<dbReference type="GO" id="GO:0009279">
    <property type="term" value="C:cell outer membrane"/>
    <property type="evidence" value="ECO:0007669"/>
    <property type="project" value="UniProtKB-SubCell"/>
</dbReference>
<dbReference type="GO" id="GO:0005509">
    <property type="term" value="F:calcium ion binding"/>
    <property type="evidence" value="ECO:0007669"/>
    <property type="project" value="TreeGrafter"/>
</dbReference>
<feature type="active site" description="Proton acceptor" evidence="18">
    <location>
        <position position="215"/>
    </location>
</feature>
<name>A0A831RNU4_9GAMM</name>
<dbReference type="PRINTS" id="PR01486">
    <property type="entry name" value="PHPHLIPASEA1"/>
</dbReference>
<dbReference type="AlphaFoldDB" id="A0A831RNU4"/>
<dbReference type="InterPro" id="IPR036541">
    <property type="entry name" value="PLipase_A1_sf"/>
</dbReference>
<accession>A0A831RNU4</accession>
<keyword evidence="17 20" id="KW-0998">Cell outer membrane</keyword>
<keyword evidence="9" id="KW-0812">Transmembrane</keyword>
<evidence type="ECO:0000256" key="11">
    <source>
        <dbReference type="ARBA" id="ARBA00022729"/>
    </source>
</evidence>
<comment type="similarity">
    <text evidence="3 20">Belongs to the phospholipase A1 family.</text>
</comment>
<dbReference type="Proteomes" id="UP000886251">
    <property type="component" value="Unassembled WGS sequence"/>
</dbReference>
<dbReference type="Pfam" id="PF02253">
    <property type="entry name" value="PLA1"/>
    <property type="match status" value="1"/>
</dbReference>
<evidence type="ECO:0000256" key="16">
    <source>
        <dbReference type="ARBA" id="ARBA00023136"/>
    </source>
</evidence>
<evidence type="ECO:0000256" key="15">
    <source>
        <dbReference type="ARBA" id="ARBA00023098"/>
    </source>
</evidence>
<protein>
    <recommendedName>
        <fullName evidence="7 20">Phospholipase A1</fullName>
        <ecNumber evidence="5 20">3.1.1.32</ecNumber>
        <ecNumber evidence="6 20">3.1.1.4</ecNumber>
    </recommendedName>
    <alternativeName>
        <fullName evidence="20">Phosphatidylcholine 1-acylhydrolase</fullName>
    </alternativeName>
</protein>
<evidence type="ECO:0000256" key="13">
    <source>
        <dbReference type="ARBA" id="ARBA00022837"/>
    </source>
</evidence>
<evidence type="ECO:0000256" key="19">
    <source>
        <dbReference type="PIRSR" id="PIRSR603187-2"/>
    </source>
</evidence>
<evidence type="ECO:0000256" key="10">
    <source>
        <dbReference type="ARBA" id="ARBA00022723"/>
    </source>
</evidence>